<reference evidence="2 3" key="1">
    <citation type="submission" date="2018-11" db="EMBL/GenBank/DDBJ databases">
        <title>Aureibaculum marinum gen. nov., sp. nov., a member of the family Flavobacteriaceae isolated from the Bohai Sea.</title>
        <authorList>
            <person name="Ji X."/>
        </authorList>
    </citation>
    <scope>NUCLEOTIDE SEQUENCE [LARGE SCALE GENOMIC DNA]</scope>
    <source>
        <strain evidence="2 3">BH-SD17</strain>
    </source>
</reference>
<evidence type="ECO:0000313" key="3">
    <source>
        <dbReference type="Proteomes" id="UP000270856"/>
    </source>
</evidence>
<name>A0A3N4NV01_9FLAO</name>
<dbReference type="RefSeq" id="WP_123896418.1">
    <property type="nucleotide sequence ID" value="NZ_RPFJ01000002.1"/>
</dbReference>
<protein>
    <submittedName>
        <fullName evidence="2">DUF1080 domain-containing protein</fullName>
    </submittedName>
</protein>
<feature type="domain" description="3-keto-alpha-glucoside-1,2-lyase/3-keto-2-hydroxy-glucal hydratase" evidence="1">
    <location>
        <begin position="39"/>
        <end position="269"/>
    </location>
</feature>
<dbReference type="Gene3D" id="2.60.120.560">
    <property type="entry name" value="Exo-inulinase, domain 1"/>
    <property type="match status" value="1"/>
</dbReference>
<sequence>MKVKFILFNLVLLLIFSCKTKLDDNKTVLNSNEKKVENWISLFNGKNLEGWIPKIRGYEYGDNVYNTFRVEDGVIKVSYDEYEGEFKDKFGHLFYKTPYSNYRLKLQYRFVGSQIKDGPSWAAKNSGVMVHCEDPKMMGKNQKFPLSIEVQLLGGVEEGISRSTGNLCTPGTNVILDGDLVTAHCTNSSSDTYYVDQWINLEVEVYNDSLIIHKINNKEVLRYSKPQIGGADLDDYNNEYKNRIGEPIKSGYLSLQSESHPVEFKNIELLKL</sequence>
<organism evidence="2 3">
    <name type="scientific">Aureibaculum marinum</name>
    <dbReference type="NCBI Taxonomy" id="2487930"/>
    <lineage>
        <taxon>Bacteria</taxon>
        <taxon>Pseudomonadati</taxon>
        <taxon>Bacteroidota</taxon>
        <taxon>Flavobacteriia</taxon>
        <taxon>Flavobacteriales</taxon>
        <taxon>Flavobacteriaceae</taxon>
        <taxon>Aureibaculum</taxon>
    </lineage>
</organism>
<dbReference type="Proteomes" id="UP000270856">
    <property type="component" value="Unassembled WGS sequence"/>
</dbReference>
<dbReference type="GO" id="GO:0016787">
    <property type="term" value="F:hydrolase activity"/>
    <property type="evidence" value="ECO:0007669"/>
    <property type="project" value="InterPro"/>
</dbReference>
<dbReference type="EMBL" id="RPFJ01000002">
    <property type="protein sequence ID" value="RPE00182.1"/>
    <property type="molecule type" value="Genomic_DNA"/>
</dbReference>
<keyword evidence="3" id="KW-1185">Reference proteome</keyword>
<dbReference type="AlphaFoldDB" id="A0A3N4NV01"/>
<evidence type="ECO:0000259" key="1">
    <source>
        <dbReference type="Pfam" id="PF06439"/>
    </source>
</evidence>
<gene>
    <name evidence="2" type="ORF">EGM88_02660</name>
</gene>
<dbReference type="OrthoDB" id="9787527at2"/>
<comment type="caution">
    <text evidence="2">The sequence shown here is derived from an EMBL/GenBank/DDBJ whole genome shotgun (WGS) entry which is preliminary data.</text>
</comment>
<proteinExistence type="predicted"/>
<dbReference type="InterPro" id="IPR010496">
    <property type="entry name" value="AL/BT2_dom"/>
</dbReference>
<evidence type="ECO:0000313" key="2">
    <source>
        <dbReference type="EMBL" id="RPE00182.1"/>
    </source>
</evidence>
<dbReference type="Pfam" id="PF06439">
    <property type="entry name" value="3keto-disac_hyd"/>
    <property type="match status" value="1"/>
</dbReference>
<accession>A0A3N4NV01</accession>
<dbReference type="PROSITE" id="PS51257">
    <property type="entry name" value="PROKAR_LIPOPROTEIN"/>
    <property type="match status" value="1"/>
</dbReference>